<dbReference type="KEGG" id="eus:EUTSA_v10027291mg"/>
<dbReference type="InterPro" id="IPR003340">
    <property type="entry name" value="B3_DNA-bd"/>
</dbReference>
<dbReference type="PANTHER" id="PTHR31391">
    <property type="entry name" value="B3 DOMAIN-CONTAINING PROTEIN OS11G0197600-RELATED"/>
    <property type="match status" value="1"/>
</dbReference>
<dbReference type="SMART" id="SM01019">
    <property type="entry name" value="B3"/>
    <property type="match status" value="1"/>
</dbReference>
<evidence type="ECO:0000256" key="1">
    <source>
        <dbReference type="ARBA" id="ARBA00004123"/>
    </source>
</evidence>
<dbReference type="CDD" id="cd10017">
    <property type="entry name" value="B3_DNA"/>
    <property type="match status" value="1"/>
</dbReference>
<organism evidence="8 9">
    <name type="scientific">Eutrema salsugineum</name>
    <name type="common">Saltwater cress</name>
    <name type="synonym">Sisymbrium salsugineum</name>
    <dbReference type="NCBI Taxonomy" id="72664"/>
    <lineage>
        <taxon>Eukaryota</taxon>
        <taxon>Viridiplantae</taxon>
        <taxon>Streptophyta</taxon>
        <taxon>Embryophyta</taxon>
        <taxon>Tracheophyta</taxon>
        <taxon>Spermatophyta</taxon>
        <taxon>Magnoliopsida</taxon>
        <taxon>eudicotyledons</taxon>
        <taxon>Gunneridae</taxon>
        <taxon>Pentapetalae</taxon>
        <taxon>rosids</taxon>
        <taxon>malvids</taxon>
        <taxon>Brassicales</taxon>
        <taxon>Brassicaceae</taxon>
        <taxon>Eutremeae</taxon>
        <taxon>Eutrema</taxon>
    </lineage>
</organism>
<dbReference type="Gramene" id="ESQ53824">
    <property type="protein sequence ID" value="ESQ53824"/>
    <property type="gene ID" value="EUTSA_v10027291mg"/>
</dbReference>
<reference evidence="8 9" key="1">
    <citation type="journal article" date="2013" name="Front. Plant Sci.">
        <title>The Reference Genome of the Halophytic Plant Eutrema salsugineum.</title>
        <authorList>
            <person name="Yang R."/>
            <person name="Jarvis D.E."/>
            <person name="Chen H."/>
            <person name="Beilstein M.A."/>
            <person name="Grimwood J."/>
            <person name="Jenkins J."/>
            <person name="Shu S."/>
            <person name="Prochnik S."/>
            <person name="Xin M."/>
            <person name="Ma C."/>
            <person name="Schmutz J."/>
            <person name="Wing R.A."/>
            <person name="Mitchell-Olds T."/>
            <person name="Schumaker K.S."/>
            <person name="Wang X."/>
        </authorList>
    </citation>
    <scope>NUCLEOTIDE SEQUENCE [LARGE SCALE GENOMIC DNA]</scope>
</reference>
<dbReference type="Gene3D" id="2.40.330.10">
    <property type="entry name" value="DNA-binding pseudobarrel domain"/>
    <property type="match status" value="1"/>
</dbReference>
<evidence type="ECO:0000256" key="4">
    <source>
        <dbReference type="ARBA" id="ARBA00023163"/>
    </source>
</evidence>
<protein>
    <recommendedName>
        <fullName evidence="7">TF-B3 domain-containing protein</fullName>
    </recommendedName>
</protein>
<evidence type="ECO:0000259" key="7">
    <source>
        <dbReference type="PROSITE" id="PS50863"/>
    </source>
</evidence>
<dbReference type="AlphaFoldDB" id="V4MBN8"/>
<keyword evidence="2" id="KW-0805">Transcription regulation</keyword>
<keyword evidence="4" id="KW-0804">Transcription</keyword>
<dbReference type="InterPro" id="IPR015300">
    <property type="entry name" value="DNA-bd_pseudobarrel_sf"/>
</dbReference>
<dbReference type="SUPFAM" id="SSF101936">
    <property type="entry name" value="DNA-binding pseudobarrel domain"/>
    <property type="match status" value="1"/>
</dbReference>
<accession>V4MBN8</accession>
<keyword evidence="3" id="KW-0238">DNA-binding</keyword>
<dbReference type="PROSITE" id="PS50863">
    <property type="entry name" value="B3"/>
    <property type="match status" value="1"/>
</dbReference>
<evidence type="ECO:0000256" key="3">
    <source>
        <dbReference type="ARBA" id="ARBA00023125"/>
    </source>
</evidence>
<keyword evidence="9" id="KW-1185">Reference proteome</keyword>
<proteinExistence type="predicted"/>
<dbReference type="STRING" id="72664.V4MBN8"/>
<evidence type="ECO:0000256" key="2">
    <source>
        <dbReference type="ARBA" id="ARBA00023015"/>
    </source>
</evidence>
<dbReference type="EMBL" id="KI517384">
    <property type="protein sequence ID" value="ESQ53824.1"/>
    <property type="molecule type" value="Genomic_DNA"/>
</dbReference>
<name>V4MBN8_EUTSA</name>
<dbReference type="Proteomes" id="UP000030689">
    <property type="component" value="Unassembled WGS sequence"/>
</dbReference>
<evidence type="ECO:0000313" key="8">
    <source>
        <dbReference type="EMBL" id="ESQ53824.1"/>
    </source>
</evidence>
<gene>
    <name evidence="8" type="ORF">EUTSA_v10027291mg</name>
</gene>
<evidence type="ECO:0000313" key="9">
    <source>
        <dbReference type="Proteomes" id="UP000030689"/>
    </source>
</evidence>
<evidence type="ECO:0000256" key="6">
    <source>
        <dbReference type="SAM" id="MobiDB-lite"/>
    </source>
</evidence>
<dbReference type="GO" id="GO:0005634">
    <property type="term" value="C:nucleus"/>
    <property type="evidence" value="ECO:0007669"/>
    <property type="project" value="UniProtKB-SubCell"/>
</dbReference>
<dbReference type="GO" id="GO:0003677">
    <property type="term" value="F:DNA binding"/>
    <property type="evidence" value="ECO:0007669"/>
    <property type="project" value="UniProtKB-KW"/>
</dbReference>
<feature type="domain" description="TF-B3" evidence="7">
    <location>
        <begin position="126"/>
        <end position="224"/>
    </location>
</feature>
<dbReference type="PANTHER" id="PTHR31391:SF157">
    <property type="entry name" value="B3 DOMAIN-CONTAINING PROTEIN REM16"/>
    <property type="match status" value="1"/>
</dbReference>
<evidence type="ECO:0000256" key="5">
    <source>
        <dbReference type="ARBA" id="ARBA00023242"/>
    </source>
</evidence>
<feature type="region of interest" description="Disordered" evidence="6">
    <location>
        <begin position="65"/>
        <end position="103"/>
    </location>
</feature>
<dbReference type="InterPro" id="IPR044837">
    <property type="entry name" value="REM16-like"/>
</dbReference>
<feature type="compositionally biased region" description="Polar residues" evidence="6">
    <location>
        <begin position="89"/>
        <end position="103"/>
    </location>
</feature>
<dbReference type="Pfam" id="PF02362">
    <property type="entry name" value="B3"/>
    <property type="match status" value="1"/>
</dbReference>
<keyword evidence="5" id="KW-0539">Nucleus</keyword>
<feature type="non-terminal residue" evidence="8">
    <location>
        <position position="233"/>
    </location>
</feature>
<sequence length="233" mass="26348">MEGNCRNCMRREEEIYWNQFQTHHFSHLLLPDFHSRLVSPSLLVSQAGFEQDERINSDIITEAGQLPVTSPTSGGKYPLSVSKKKRGEISNNNLDPKAASSRTSVSETCKRKALSLAKSAVSANGFLVAMKRSHVLTKCFLTIPIKWSAKNMSHEPQEVVMQMNQRKWHMKFSSYRSPDRGGITTGWKKFVRDNHLCLGDVCVFEPAKPETKPLHIYVYIFRAAETESSSNNG</sequence>
<comment type="subcellular location">
    <subcellularLocation>
        <location evidence="1">Nucleus</location>
    </subcellularLocation>
</comment>